<dbReference type="OrthoDB" id="193787at2759"/>
<dbReference type="RefSeq" id="XP_029229650.1">
    <property type="nucleotide sequence ID" value="XM_029370126.1"/>
</dbReference>
<dbReference type="AlphaFoldDB" id="A0A3R7LW79"/>
<evidence type="ECO:0000259" key="2">
    <source>
        <dbReference type="Pfam" id="PF12237"/>
    </source>
</evidence>
<reference evidence="3 4" key="1">
    <citation type="journal article" date="2018" name="BMC Genomics">
        <title>Genomic comparison of Trypanosoma conorhini and Trypanosoma rangeli to Trypanosoma cruzi strains of high and low virulence.</title>
        <authorList>
            <person name="Bradwell K.R."/>
            <person name="Koparde V.N."/>
            <person name="Matveyev A.V."/>
            <person name="Serrano M.G."/>
            <person name="Alves J.M."/>
            <person name="Parikh H."/>
            <person name="Huang B."/>
            <person name="Lee V."/>
            <person name="Espinosa-Alvarez O."/>
            <person name="Ortiz P.A."/>
            <person name="Costa-Martins A.G."/>
            <person name="Teixeira M.M."/>
            <person name="Buck G.A."/>
        </authorList>
    </citation>
    <scope>NUCLEOTIDE SEQUENCE [LARGE SCALE GENOMIC DNA]</scope>
    <source>
        <strain evidence="3 4">025E</strain>
    </source>
</reference>
<sequence>MKRHGVDGDLDPAHPALCFHREVLTFLKWAAIRRDFLEALQASPRLHFLEPRKLWRHSQEALGKWVLSQVARDTRSGTEEPAASPSFLPTRATLSGGTYDEQLIRDISLKCEDSGSAEVVAEVKALLARFNLSQRCEDAAAAVLRELSSTSPSMYCVPSLRIIDAAEERSRTASQRRVQGSVAEISAQWPKHARHSCPPVSLPLLAYKKLEMCYTHFSETAEAKRYPRLDHDSRFLLRAAAVALRYEGCLATGSLQLCADTRLKQHLHAAGYHVMDLCASPINAYMGSPKAGSHSTLGEDGCEDEGSGKEASALEAENTPNHFCSAFPDTDCYFGSLGSALQFDVEAAYNSLEVNPEKKPLLLTLDVPYDEDICERLFSRLVRDMQCAEGKMAMQQGKPSPPPYIADYVLVLPLWWDVPMQRRKRLFGVAGGAPPSSEEEEQKLLDAVVKERSAILHCGYIVPYEWPQHLAKAAGKSWVCFDGVFLGDSYKYFCTATNKWLQGVTAAEVIGLSQPRADADGGHWLETQLAAFYGGQ</sequence>
<protein>
    <recommendedName>
        <fullName evidence="2">PCIF1 WW domain-containing protein</fullName>
    </recommendedName>
</protein>
<dbReference type="InterPro" id="IPR022035">
    <property type="entry name" value="PCIF1_WW"/>
</dbReference>
<dbReference type="EMBL" id="MKKU01000148">
    <property type="protein sequence ID" value="RNF21802.1"/>
    <property type="molecule type" value="Genomic_DNA"/>
</dbReference>
<proteinExistence type="predicted"/>
<dbReference type="InterPro" id="IPR039881">
    <property type="entry name" value="PCIF1-like"/>
</dbReference>
<accession>A0A3R7LW79</accession>
<dbReference type="PANTHER" id="PTHR21727:SF1">
    <property type="entry name" value="PCIF1 WW DOMAIN-CONTAINING PROTEIN"/>
    <property type="match status" value="1"/>
</dbReference>
<comment type="caution">
    <text evidence="3">The sequence shown here is derived from an EMBL/GenBank/DDBJ whole genome shotgun (WGS) entry which is preliminary data.</text>
</comment>
<dbReference type="GO" id="GO:0016422">
    <property type="term" value="F:mRNA (2'-O-methyladenosine-N6-)-methyltransferase activity"/>
    <property type="evidence" value="ECO:0007669"/>
    <property type="project" value="InterPro"/>
</dbReference>
<gene>
    <name evidence="3" type="ORF">Tco025E_03206</name>
</gene>
<dbReference type="PANTHER" id="PTHR21727">
    <property type="entry name" value="PHOSPHORYLATED CTD INTERACTING FACTOR 1"/>
    <property type="match status" value="1"/>
</dbReference>
<evidence type="ECO:0000313" key="3">
    <source>
        <dbReference type="EMBL" id="RNF21802.1"/>
    </source>
</evidence>
<name>A0A3R7LW79_9TRYP</name>
<evidence type="ECO:0000256" key="1">
    <source>
        <dbReference type="SAM" id="MobiDB-lite"/>
    </source>
</evidence>
<feature type="region of interest" description="Disordered" evidence="1">
    <location>
        <begin position="295"/>
        <end position="314"/>
    </location>
</feature>
<organism evidence="3 4">
    <name type="scientific">Trypanosoma conorhini</name>
    <dbReference type="NCBI Taxonomy" id="83891"/>
    <lineage>
        <taxon>Eukaryota</taxon>
        <taxon>Discoba</taxon>
        <taxon>Euglenozoa</taxon>
        <taxon>Kinetoplastea</taxon>
        <taxon>Metakinetoplastina</taxon>
        <taxon>Trypanosomatida</taxon>
        <taxon>Trypanosomatidae</taxon>
        <taxon>Trypanosoma</taxon>
    </lineage>
</organism>
<dbReference type="Proteomes" id="UP000284403">
    <property type="component" value="Unassembled WGS sequence"/>
</dbReference>
<feature type="domain" description="PCIF1 WW" evidence="2">
    <location>
        <begin position="231"/>
        <end position="356"/>
    </location>
</feature>
<keyword evidence="4" id="KW-1185">Reference proteome</keyword>
<dbReference type="Pfam" id="PF12237">
    <property type="entry name" value="PCIF1_WW"/>
    <property type="match status" value="1"/>
</dbReference>
<dbReference type="GO" id="GO:0099122">
    <property type="term" value="F:RNA polymerase II C-terminal domain binding"/>
    <property type="evidence" value="ECO:0007669"/>
    <property type="project" value="InterPro"/>
</dbReference>
<dbReference type="GeneID" id="40316817"/>
<evidence type="ECO:0000313" key="4">
    <source>
        <dbReference type="Proteomes" id="UP000284403"/>
    </source>
</evidence>